<dbReference type="RefSeq" id="WP_110840320.1">
    <property type="nucleotide sequence ID" value="NZ_QJVJ01000005.1"/>
</dbReference>
<evidence type="ECO:0000313" key="2">
    <source>
        <dbReference type="Proteomes" id="UP000247476"/>
    </source>
</evidence>
<evidence type="ECO:0000313" key="1">
    <source>
        <dbReference type="EMBL" id="PYI54259.1"/>
    </source>
</evidence>
<gene>
    <name evidence="1" type="ORF">DLM86_12315</name>
</gene>
<dbReference type="AlphaFoldDB" id="A0A2V5K4M8"/>
<reference evidence="1 2" key="1">
    <citation type="submission" date="2018-05" db="EMBL/GenBank/DDBJ databases">
        <title>Paenibacillus flagellatus sp. nov., isolated from selenium mineral soil.</title>
        <authorList>
            <person name="Dai X."/>
        </authorList>
    </citation>
    <scope>NUCLEOTIDE SEQUENCE [LARGE SCALE GENOMIC DNA]</scope>
    <source>
        <strain evidence="1 2">DXL2</strain>
    </source>
</reference>
<dbReference type="OrthoDB" id="2464813at2"/>
<dbReference type="EMBL" id="QJVJ01000005">
    <property type="protein sequence ID" value="PYI54259.1"/>
    <property type="molecule type" value="Genomic_DNA"/>
</dbReference>
<keyword evidence="2" id="KW-1185">Reference proteome</keyword>
<proteinExistence type="predicted"/>
<protein>
    <submittedName>
        <fullName evidence="1">Uncharacterized protein</fullName>
    </submittedName>
</protein>
<dbReference type="Proteomes" id="UP000247476">
    <property type="component" value="Unassembled WGS sequence"/>
</dbReference>
<accession>A0A2V5K4M8</accession>
<sequence>MSTTYYFVCKKCRRKGGFYTRQAWGWGNFDIIDSFKFLAYHTKQCGEEQIGVVSEHNEDYEDDLYNERVDFYKSESYDFFPFSNDWQLMHDNRDKTIDEINALWVEEAIGGLSPDNGIRLRGVLTELEFEERRGMYLFKAYIRTEDGQPFTLLHMDRLLPEKGQLYTIVGELVSDEVSNMAPIGEIRGRLVQVTDMKPIA</sequence>
<comment type="caution">
    <text evidence="1">The sequence shown here is derived from an EMBL/GenBank/DDBJ whole genome shotgun (WGS) entry which is preliminary data.</text>
</comment>
<organism evidence="1 2">
    <name type="scientific">Paenibacillus flagellatus</name>
    <dbReference type="NCBI Taxonomy" id="2211139"/>
    <lineage>
        <taxon>Bacteria</taxon>
        <taxon>Bacillati</taxon>
        <taxon>Bacillota</taxon>
        <taxon>Bacilli</taxon>
        <taxon>Bacillales</taxon>
        <taxon>Paenibacillaceae</taxon>
        <taxon>Paenibacillus</taxon>
    </lineage>
</organism>
<name>A0A2V5K4M8_9BACL</name>